<dbReference type="Proteomes" id="UP000234681">
    <property type="component" value="Chromosome 12"/>
</dbReference>
<organism evidence="1 2">
    <name type="scientific">Rattus norvegicus</name>
    <name type="common">Rat</name>
    <dbReference type="NCBI Taxonomy" id="10116"/>
    <lineage>
        <taxon>Eukaryota</taxon>
        <taxon>Metazoa</taxon>
        <taxon>Chordata</taxon>
        <taxon>Craniata</taxon>
        <taxon>Vertebrata</taxon>
        <taxon>Euteleostomi</taxon>
        <taxon>Mammalia</taxon>
        <taxon>Eutheria</taxon>
        <taxon>Euarchontoglires</taxon>
        <taxon>Glires</taxon>
        <taxon>Rodentia</taxon>
        <taxon>Myomorpha</taxon>
        <taxon>Muroidea</taxon>
        <taxon>Muridae</taxon>
        <taxon>Murinae</taxon>
        <taxon>Rattus</taxon>
    </lineage>
</organism>
<gene>
    <name evidence="1" type="ORF">rCG_42732</name>
</gene>
<proteinExistence type="predicted"/>
<protein>
    <submittedName>
        <fullName evidence="1">RCG42732</fullName>
    </submittedName>
</protein>
<evidence type="ECO:0000313" key="2">
    <source>
        <dbReference type="Proteomes" id="UP000234681"/>
    </source>
</evidence>
<evidence type="ECO:0000313" key="1">
    <source>
        <dbReference type="EMBL" id="EDL89540.1"/>
    </source>
</evidence>
<reference evidence="1 2" key="1">
    <citation type="submission" date="2005-07" db="EMBL/GenBank/DDBJ databases">
        <authorList>
            <person name="Mural R.J."/>
            <person name="Li P.W."/>
            <person name="Adams M.D."/>
            <person name="Amanatides P.G."/>
            <person name="Baden-Tillson H."/>
            <person name="Barnstead M."/>
            <person name="Chin S.H."/>
            <person name="Dew I."/>
            <person name="Evans C.A."/>
            <person name="Ferriera S."/>
            <person name="Flanigan M."/>
            <person name="Fosler C."/>
            <person name="Glodek A."/>
            <person name="Gu Z."/>
            <person name="Holt R.A."/>
            <person name="Jennings D."/>
            <person name="Kraft C.L."/>
            <person name="Lu F."/>
            <person name="Nguyen T."/>
            <person name="Nusskern D.R."/>
            <person name="Pfannkoch C.M."/>
            <person name="Sitter C."/>
            <person name="Sutton G.G."/>
            <person name="Venter J.C."/>
            <person name="Wang Z."/>
            <person name="Woodage T."/>
            <person name="Zheng X.H."/>
            <person name="Zhong F."/>
        </authorList>
    </citation>
    <scope>NUCLEOTIDE SEQUENCE [LARGE SCALE GENOMIC DNA]</scope>
    <source>
        <strain>BN</strain>
        <strain evidence="2">Sprague-Dawley</strain>
    </source>
</reference>
<name>A6K182_RAT</name>
<sequence>MPERWRCGASPLSGCQTGSNVIIQRALSISEGNREEGCLFVVVPISKESSLKVKVSSPAVPSCLMGEANPSRTRGRLDRRCCCVDHECSFQARWLKASSQVCGIIGNWWNV</sequence>
<accession>A6K182</accession>
<dbReference type="EMBL" id="CH474012">
    <property type="protein sequence ID" value="EDL89540.1"/>
    <property type="molecule type" value="Genomic_DNA"/>
</dbReference>
<dbReference type="AlphaFoldDB" id="A6K182"/>